<evidence type="ECO:0000313" key="2">
    <source>
        <dbReference type="EMBL" id="KAF5322701.1"/>
    </source>
</evidence>
<accession>A0A8H5BGI4</accession>
<dbReference type="PANTHER" id="PTHR38926">
    <property type="entry name" value="F-BOX DOMAIN CONTAINING PROTEIN, EXPRESSED"/>
    <property type="match status" value="1"/>
</dbReference>
<dbReference type="EMBL" id="JAACJJ010000028">
    <property type="protein sequence ID" value="KAF5322701.1"/>
    <property type="molecule type" value="Genomic_DNA"/>
</dbReference>
<dbReference type="Pfam" id="PF12937">
    <property type="entry name" value="F-box-like"/>
    <property type="match status" value="1"/>
</dbReference>
<organism evidence="2 3">
    <name type="scientific">Psilocybe cf. subviscida</name>
    <dbReference type="NCBI Taxonomy" id="2480587"/>
    <lineage>
        <taxon>Eukaryota</taxon>
        <taxon>Fungi</taxon>
        <taxon>Dikarya</taxon>
        <taxon>Basidiomycota</taxon>
        <taxon>Agaricomycotina</taxon>
        <taxon>Agaricomycetes</taxon>
        <taxon>Agaricomycetidae</taxon>
        <taxon>Agaricales</taxon>
        <taxon>Agaricineae</taxon>
        <taxon>Strophariaceae</taxon>
        <taxon>Psilocybe</taxon>
    </lineage>
</organism>
<evidence type="ECO:0000259" key="1">
    <source>
        <dbReference type="Pfam" id="PF12937"/>
    </source>
</evidence>
<proteinExistence type="predicted"/>
<dbReference type="PANTHER" id="PTHR38926:SF5">
    <property type="entry name" value="F-BOX AND LEUCINE-RICH REPEAT PROTEIN 6"/>
    <property type="match status" value="1"/>
</dbReference>
<dbReference type="OrthoDB" id="3063971at2759"/>
<dbReference type="Gene3D" id="3.80.10.10">
    <property type="entry name" value="Ribonuclease Inhibitor"/>
    <property type="match status" value="1"/>
</dbReference>
<dbReference type="SUPFAM" id="SSF52047">
    <property type="entry name" value="RNI-like"/>
    <property type="match status" value="1"/>
</dbReference>
<sequence length="531" mass="59373">MSSSDLLWDVDVNAVHQDIAHHQQAIASLDSEIEGLMRTIRQLQYKKQVHADHIKYCNGLISLAKRLPPEILAAIFEECVRDGWTKTPLVVSHVCSSWRKAAETPAVWAHVVINMDAPNTLQRTRLWLDRSKEAPLTVDITINEDTSHLEETMKLLSAHIHRWASLTVKAEVVARVNQMLRVCTGSALNLRFVDISVKYALIAADGFGLEEADYELVALREFSERVNANDCKTLRIQHSAIPSPNVLPPSIRNLHLQLEATTTNVAEQTLTKLAGVLQGLPDLQSLCVEVKEYDADQFFRSDNPDDQQTVELACLESLILTGSNNLVRILPHIHTPNLIHLGLRSSLDKYEPEMGSWITTFLAQSCPPLTRLEIHDLALQSQDYHIIIRALPALEDLRLHDSDILDVTINELATQNICPGLKYLDLRWCGRLTGRALVEFVRSRVPAAVSIGSMSSSAIAEVTLINCADVKEDDIIALAGLTICRLVHLGSRDFCNEEGCCDNDRYRRRLKQRGTLTSLIGNAHSKTRLIL</sequence>
<dbReference type="SMART" id="SM00367">
    <property type="entry name" value="LRR_CC"/>
    <property type="match status" value="1"/>
</dbReference>
<dbReference type="AlphaFoldDB" id="A0A8H5BGI4"/>
<feature type="domain" description="F-box" evidence="1">
    <location>
        <begin position="66"/>
        <end position="113"/>
    </location>
</feature>
<reference evidence="2 3" key="1">
    <citation type="journal article" date="2020" name="ISME J.">
        <title>Uncovering the hidden diversity of litter-decomposition mechanisms in mushroom-forming fungi.</title>
        <authorList>
            <person name="Floudas D."/>
            <person name="Bentzer J."/>
            <person name="Ahren D."/>
            <person name="Johansson T."/>
            <person name="Persson P."/>
            <person name="Tunlid A."/>
        </authorList>
    </citation>
    <scope>NUCLEOTIDE SEQUENCE [LARGE SCALE GENOMIC DNA]</scope>
    <source>
        <strain evidence="2 3">CBS 101986</strain>
    </source>
</reference>
<keyword evidence="3" id="KW-1185">Reference proteome</keyword>
<comment type="caution">
    <text evidence="2">The sequence shown here is derived from an EMBL/GenBank/DDBJ whole genome shotgun (WGS) entry which is preliminary data.</text>
</comment>
<gene>
    <name evidence="2" type="ORF">D9619_000456</name>
</gene>
<dbReference type="Proteomes" id="UP000567179">
    <property type="component" value="Unassembled WGS sequence"/>
</dbReference>
<dbReference type="InterPro" id="IPR032675">
    <property type="entry name" value="LRR_dom_sf"/>
</dbReference>
<dbReference type="Gene3D" id="1.20.1280.50">
    <property type="match status" value="1"/>
</dbReference>
<name>A0A8H5BGI4_9AGAR</name>
<dbReference type="InterPro" id="IPR006553">
    <property type="entry name" value="Leu-rich_rpt_Cys-con_subtyp"/>
</dbReference>
<evidence type="ECO:0000313" key="3">
    <source>
        <dbReference type="Proteomes" id="UP000567179"/>
    </source>
</evidence>
<dbReference type="InterPro" id="IPR001810">
    <property type="entry name" value="F-box_dom"/>
</dbReference>
<protein>
    <recommendedName>
        <fullName evidence="1">F-box domain-containing protein</fullName>
    </recommendedName>
</protein>